<keyword evidence="1" id="KW-0732">Signal</keyword>
<name>A0AA38M376_9CUCU</name>
<protein>
    <submittedName>
        <fullName evidence="2">Uncharacterized protein</fullName>
    </submittedName>
</protein>
<reference evidence="2" key="1">
    <citation type="journal article" date="2023" name="G3 (Bethesda)">
        <title>Whole genome assemblies of Zophobas morio and Tenebrio molitor.</title>
        <authorList>
            <person name="Kaur S."/>
            <person name="Stinson S.A."/>
            <person name="diCenzo G.C."/>
        </authorList>
    </citation>
    <scope>NUCLEOTIDE SEQUENCE</scope>
    <source>
        <strain evidence="2">QUZm001</strain>
    </source>
</reference>
<accession>A0AA38M376</accession>
<evidence type="ECO:0000313" key="3">
    <source>
        <dbReference type="Proteomes" id="UP001168821"/>
    </source>
</evidence>
<dbReference type="AlphaFoldDB" id="A0AA38M376"/>
<dbReference type="EMBL" id="JALNTZ010000009">
    <property type="protein sequence ID" value="KAJ3640747.1"/>
    <property type="molecule type" value="Genomic_DNA"/>
</dbReference>
<comment type="caution">
    <text evidence="2">The sequence shown here is derived from an EMBL/GenBank/DDBJ whole genome shotgun (WGS) entry which is preliminary data.</text>
</comment>
<dbReference type="Proteomes" id="UP001168821">
    <property type="component" value="Unassembled WGS sequence"/>
</dbReference>
<feature type="chain" id="PRO_5041421722" evidence="1">
    <location>
        <begin position="27"/>
        <end position="108"/>
    </location>
</feature>
<sequence>MFKLFSFVSSEFLLHFICISLQGLFAEYEIQRMNQIRSERRALADRAGSRGNKQAITGVMFAIKIDAGIKMINDSRNGFAIKVGKVDVLVGKLCFPEQYEVVRVKNFF</sequence>
<organism evidence="2 3">
    <name type="scientific">Zophobas morio</name>
    <dbReference type="NCBI Taxonomy" id="2755281"/>
    <lineage>
        <taxon>Eukaryota</taxon>
        <taxon>Metazoa</taxon>
        <taxon>Ecdysozoa</taxon>
        <taxon>Arthropoda</taxon>
        <taxon>Hexapoda</taxon>
        <taxon>Insecta</taxon>
        <taxon>Pterygota</taxon>
        <taxon>Neoptera</taxon>
        <taxon>Endopterygota</taxon>
        <taxon>Coleoptera</taxon>
        <taxon>Polyphaga</taxon>
        <taxon>Cucujiformia</taxon>
        <taxon>Tenebrionidae</taxon>
        <taxon>Zophobas</taxon>
    </lineage>
</organism>
<proteinExistence type="predicted"/>
<gene>
    <name evidence="2" type="ORF">Zmor_027290</name>
</gene>
<evidence type="ECO:0000313" key="2">
    <source>
        <dbReference type="EMBL" id="KAJ3640747.1"/>
    </source>
</evidence>
<keyword evidence="3" id="KW-1185">Reference proteome</keyword>
<evidence type="ECO:0000256" key="1">
    <source>
        <dbReference type="SAM" id="SignalP"/>
    </source>
</evidence>
<feature type="signal peptide" evidence="1">
    <location>
        <begin position="1"/>
        <end position="26"/>
    </location>
</feature>